<keyword evidence="1" id="KW-0805">Transcription regulation</keyword>
<dbReference type="InterPro" id="IPR039422">
    <property type="entry name" value="MarR/SlyA-like"/>
</dbReference>
<gene>
    <name evidence="5" type="ORF">FHU29_000217</name>
</gene>
<dbReference type="InterPro" id="IPR000835">
    <property type="entry name" value="HTH_MarR-typ"/>
</dbReference>
<dbReference type="Gene3D" id="1.10.10.10">
    <property type="entry name" value="Winged helix-like DNA-binding domain superfamily/Winged helix DNA-binding domain"/>
    <property type="match status" value="1"/>
</dbReference>
<comment type="caution">
    <text evidence="5">The sequence shown here is derived from an EMBL/GenBank/DDBJ whole genome shotgun (WGS) entry which is preliminary data.</text>
</comment>
<evidence type="ECO:0000313" key="6">
    <source>
        <dbReference type="Proteomes" id="UP000567922"/>
    </source>
</evidence>
<evidence type="ECO:0000256" key="1">
    <source>
        <dbReference type="ARBA" id="ARBA00023015"/>
    </source>
</evidence>
<dbReference type="InterPro" id="IPR036388">
    <property type="entry name" value="WH-like_DNA-bd_sf"/>
</dbReference>
<dbReference type="GO" id="GO:0003677">
    <property type="term" value="F:DNA binding"/>
    <property type="evidence" value="ECO:0007669"/>
    <property type="project" value="UniProtKB-KW"/>
</dbReference>
<dbReference type="PANTHER" id="PTHR33164">
    <property type="entry name" value="TRANSCRIPTIONAL REGULATOR, MARR FAMILY"/>
    <property type="match status" value="1"/>
</dbReference>
<evidence type="ECO:0000259" key="4">
    <source>
        <dbReference type="PROSITE" id="PS50995"/>
    </source>
</evidence>
<keyword evidence="2 5" id="KW-0238">DNA-binding</keyword>
<dbReference type="AlphaFoldDB" id="A0A839RI35"/>
<organism evidence="5 6">
    <name type="scientific">Hoyosella altamirensis</name>
    <dbReference type="NCBI Taxonomy" id="616997"/>
    <lineage>
        <taxon>Bacteria</taxon>
        <taxon>Bacillati</taxon>
        <taxon>Actinomycetota</taxon>
        <taxon>Actinomycetes</taxon>
        <taxon>Mycobacteriales</taxon>
        <taxon>Hoyosellaceae</taxon>
        <taxon>Hoyosella</taxon>
    </lineage>
</organism>
<dbReference type="GO" id="GO:0006950">
    <property type="term" value="P:response to stress"/>
    <property type="evidence" value="ECO:0007669"/>
    <property type="project" value="TreeGrafter"/>
</dbReference>
<dbReference type="EMBL" id="JACHWS010000001">
    <property type="protein sequence ID" value="MBB3035783.1"/>
    <property type="molecule type" value="Genomic_DNA"/>
</dbReference>
<dbReference type="InterPro" id="IPR023187">
    <property type="entry name" value="Tscrpt_reg_MarR-type_CS"/>
</dbReference>
<dbReference type="GO" id="GO:0003700">
    <property type="term" value="F:DNA-binding transcription factor activity"/>
    <property type="evidence" value="ECO:0007669"/>
    <property type="project" value="InterPro"/>
</dbReference>
<evidence type="ECO:0000256" key="2">
    <source>
        <dbReference type="ARBA" id="ARBA00023125"/>
    </source>
</evidence>
<dbReference type="PANTHER" id="PTHR33164:SF57">
    <property type="entry name" value="MARR-FAMILY TRANSCRIPTIONAL REGULATOR"/>
    <property type="match status" value="1"/>
</dbReference>
<sequence length="155" mass="17284">MHKGRLSAASHLPDHVLVLVEGVNRRMHRELLEAGDPPHPRGGFMRLLQMIPERGIRITDLAALSGMTKQSLGEFVNAMEEDGLVVSEKLPSDRRVRVVVRTADGERVAREVSARIAAVEQAWRKEAGPERYDTMKAVLYDLGMESFGTRTEPEA</sequence>
<dbReference type="SUPFAM" id="SSF46785">
    <property type="entry name" value="Winged helix' DNA-binding domain"/>
    <property type="match status" value="1"/>
</dbReference>
<keyword evidence="6" id="KW-1185">Reference proteome</keyword>
<dbReference type="OrthoDB" id="122135at2"/>
<dbReference type="PROSITE" id="PS50995">
    <property type="entry name" value="HTH_MARR_2"/>
    <property type="match status" value="1"/>
</dbReference>
<evidence type="ECO:0000256" key="3">
    <source>
        <dbReference type="ARBA" id="ARBA00023163"/>
    </source>
</evidence>
<dbReference type="PROSITE" id="PS01117">
    <property type="entry name" value="HTH_MARR_1"/>
    <property type="match status" value="1"/>
</dbReference>
<feature type="domain" description="HTH marR-type" evidence="4">
    <location>
        <begin position="13"/>
        <end position="144"/>
    </location>
</feature>
<name>A0A839RI35_9ACTN</name>
<dbReference type="Proteomes" id="UP000567922">
    <property type="component" value="Unassembled WGS sequence"/>
</dbReference>
<keyword evidence="3" id="KW-0804">Transcription</keyword>
<protein>
    <submittedName>
        <fullName evidence="5">DNA-binding MarR family transcriptional regulator</fullName>
    </submittedName>
</protein>
<dbReference type="Pfam" id="PF01047">
    <property type="entry name" value="MarR"/>
    <property type="match status" value="1"/>
</dbReference>
<dbReference type="InterPro" id="IPR036390">
    <property type="entry name" value="WH_DNA-bd_sf"/>
</dbReference>
<dbReference type="SMART" id="SM00347">
    <property type="entry name" value="HTH_MARR"/>
    <property type="match status" value="1"/>
</dbReference>
<reference evidence="5 6" key="1">
    <citation type="submission" date="2020-08" db="EMBL/GenBank/DDBJ databases">
        <title>Sequencing the genomes of 1000 actinobacteria strains.</title>
        <authorList>
            <person name="Klenk H.-P."/>
        </authorList>
    </citation>
    <scope>NUCLEOTIDE SEQUENCE [LARGE SCALE GENOMIC DNA]</scope>
    <source>
        <strain evidence="5 6">DSM 45258</strain>
    </source>
</reference>
<dbReference type="RefSeq" id="WP_064442507.1">
    <property type="nucleotide sequence ID" value="NZ_BDDI01000027.1"/>
</dbReference>
<accession>A0A839RI35</accession>
<proteinExistence type="predicted"/>
<evidence type="ECO:0000313" key="5">
    <source>
        <dbReference type="EMBL" id="MBB3035783.1"/>
    </source>
</evidence>